<dbReference type="InterPro" id="IPR013783">
    <property type="entry name" value="Ig-like_fold"/>
</dbReference>
<dbReference type="Proteomes" id="UP000531151">
    <property type="component" value="Unassembled WGS sequence"/>
</dbReference>
<reference evidence="9 10" key="1">
    <citation type="submission" date="2019-09" db="EMBL/GenBank/DDBJ databases">
        <title>Bird 10,000 Genomes (B10K) Project - Family phase.</title>
        <authorList>
            <person name="Zhang G."/>
        </authorList>
    </citation>
    <scope>NUCLEOTIDE SEQUENCE [LARGE SCALE GENOMIC DNA]</scope>
    <source>
        <strain evidence="9">B10K-CU-031-07</strain>
        <tissue evidence="9">Muscle</tissue>
    </source>
</reference>
<dbReference type="SMART" id="SM00408">
    <property type="entry name" value="IGc2"/>
    <property type="match status" value="1"/>
</dbReference>
<keyword evidence="2" id="KW-1003">Cell membrane</keyword>
<proteinExistence type="predicted"/>
<dbReference type="Pfam" id="PF07679">
    <property type="entry name" value="I-set"/>
    <property type="match status" value="1"/>
</dbReference>
<comment type="caution">
    <text evidence="9">The sequence shown here is derived from an EMBL/GenBank/DDBJ whole genome shotgun (WGS) entry which is preliminary data.</text>
</comment>
<dbReference type="OrthoDB" id="428111at2759"/>
<keyword evidence="7" id="KW-0393">Immunoglobulin domain</keyword>
<dbReference type="InterPro" id="IPR036179">
    <property type="entry name" value="Ig-like_dom_sf"/>
</dbReference>
<keyword evidence="5" id="KW-1015">Disulfide bond</keyword>
<dbReference type="GO" id="GO:0070593">
    <property type="term" value="P:dendrite self-avoidance"/>
    <property type="evidence" value="ECO:0007669"/>
    <property type="project" value="TreeGrafter"/>
</dbReference>
<keyword evidence="3" id="KW-0677">Repeat</keyword>
<evidence type="ECO:0000256" key="2">
    <source>
        <dbReference type="ARBA" id="ARBA00022475"/>
    </source>
</evidence>
<dbReference type="Gene3D" id="2.60.40.10">
    <property type="entry name" value="Immunoglobulins"/>
    <property type="match status" value="1"/>
</dbReference>
<evidence type="ECO:0000259" key="8">
    <source>
        <dbReference type="PROSITE" id="PS50835"/>
    </source>
</evidence>
<dbReference type="PROSITE" id="PS50835">
    <property type="entry name" value="IG_LIKE"/>
    <property type="match status" value="1"/>
</dbReference>
<evidence type="ECO:0000313" key="9">
    <source>
        <dbReference type="EMBL" id="NWH60799.1"/>
    </source>
</evidence>
<dbReference type="InterPro" id="IPR003599">
    <property type="entry name" value="Ig_sub"/>
</dbReference>
<sequence length="75" mass="8082">VVAGSTVELGCSVQGDPAPRVQWHKERGDLPWGRHEVDQEHTLRLYAVTPADAGTYVCTAQNPLGTAATTARLRV</sequence>
<dbReference type="GO" id="GO:0007156">
    <property type="term" value="P:homophilic cell adhesion via plasma membrane adhesion molecules"/>
    <property type="evidence" value="ECO:0007669"/>
    <property type="project" value="TreeGrafter"/>
</dbReference>
<dbReference type="GO" id="GO:0098632">
    <property type="term" value="F:cell-cell adhesion mediator activity"/>
    <property type="evidence" value="ECO:0007669"/>
    <property type="project" value="TreeGrafter"/>
</dbReference>
<evidence type="ECO:0000256" key="5">
    <source>
        <dbReference type="ARBA" id="ARBA00023157"/>
    </source>
</evidence>
<evidence type="ECO:0000256" key="1">
    <source>
        <dbReference type="ARBA" id="ARBA00004236"/>
    </source>
</evidence>
<accession>A0A7K4J8G6</accession>
<dbReference type="FunFam" id="2.60.40.10:FF:000005">
    <property type="entry name" value="Neuronal cell adhesion molecule"/>
    <property type="match status" value="1"/>
</dbReference>
<dbReference type="GO" id="GO:0030424">
    <property type="term" value="C:axon"/>
    <property type="evidence" value="ECO:0007669"/>
    <property type="project" value="TreeGrafter"/>
</dbReference>
<dbReference type="AlphaFoldDB" id="A0A7K4J8G6"/>
<dbReference type="GO" id="GO:0007411">
    <property type="term" value="P:axon guidance"/>
    <property type="evidence" value="ECO:0007669"/>
    <property type="project" value="TreeGrafter"/>
</dbReference>
<keyword evidence="10" id="KW-1185">Reference proteome</keyword>
<evidence type="ECO:0000256" key="3">
    <source>
        <dbReference type="ARBA" id="ARBA00022737"/>
    </source>
</evidence>
<keyword evidence="4" id="KW-0472">Membrane</keyword>
<evidence type="ECO:0000256" key="6">
    <source>
        <dbReference type="ARBA" id="ARBA00023180"/>
    </source>
</evidence>
<comment type="subcellular location">
    <subcellularLocation>
        <location evidence="1">Cell membrane</location>
    </subcellularLocation>
</comment>
<dbReference type="PANTHER" id="PTHR10075:SF103">
    <property type="entry name" value="ROUNDABOUT HOMOLOG 4"/>
    <property type="match status" value="1"/>
</dbReference>
<dbReference type="InterPro" id="IPR013098">
    <property type="entry name" value="Ig_I-set"/>
</dbReference>
<dbReference type="PANTHER" id="PTHR10075">
    <property type="entry name" value="BASIGIN RELATED"/>
    <property type="match status" value="1"/>
</dbReference>
<name>A0A7K4J8G6_GEOCA</name>
<protein>
    <submittedName>
        <fullName evidence="9">ROBO2 protein</fullName>
    </submittedName>
</protein>
<feature type="domain" description="Ig-like" evidence="8">
    <location>
        <begin position="1"/>
        <end position="75"/>
    </location>
</feature>
<dbReference type="GO" id="GO:0005886">
    <property type="term" value="C:plasma membrane"/>
    <property type="evidence" value="ECO:0007669"/>
    <property type="project" value="UniProtKB-SubCell"/>
</dbReference>
<dbReference type="InterPro" id="IPR007110">
    <property type="entry name" value="Ig-like_dom"/>
</dbReference>
<dbReference type="SUPFAM" id="SSF48726">
    <property type="entry name" value="Immunoglobulin"/>
    <property type="match status" value="1"/>
</dbReference>
<dbReference type="SMART" id="SM00409">
    <property type="entry name" value="IG"/>
    <property type="match status" value="1"/>
</dbReference>
<evidence type="ECO:0000256" key="4">
    <source>
        <dbReference type="ARBA" id="ARBA00023136"/>
    </source>
</evidence>
<feature type="non-terminal residue" evidence="9">
    <location>
        <position position="1"/>
    </location>
</feature>
<dbReference type="EMBL" id="VWPV01014347">
    <property type="protein sequence ID" value="NWH60799.1"/>
    <property type="molecule type" value="Genomic_DNA"/>
</dbReference>
<keyword evidence="6" id="KW-0325">Glycoprotein</keyword>
<evidence type="ECO:0000313" key="10">
    <source>
        <dbReference type="Proteomes" id="UP000531151"/>
    </source>
</evidence>
<gene>
    <name evidence="9" type="primary">Robo2_1</name>
    <name evidence="9" type="ORF">GEOCAL_R14461</name>
</gene>
<evidence type="ECO:0000256" key="7">
    <source>
        <dbReference type="ARBA" id="ARBA00023319"/>
    </source>
</evidence>
<feature type="non-terminal residue" evidence="9">
    <location>
        <position position="75"/>
    </location>
</feature>
<organism evidence="9 10">
    <name type="scientific">Geococcyx californianus</name>
    <name type="common">Greater roadrunner</name>
    <name type="synonym">Saurothera californiana</name>
    <dbReference type="NCBI Taxonomy" id="8947"/>
    <lineage>
        <taxon>Eukaryota</taxon>
        <taxon>Metazoa</taxon>
        <taxon>Chordata</taxon>
        <taxon>Craniata</taxon>
        <taxon>Vertebrata</taxon>
        <taxon>Euteleostomi</taxon>
        <taxon>Archelosauria</taxon>
        <taxon>Archosauria</taxon>
        <taxon>Dinosauria</taxon>
        <taxon>Saurischia</taxon>
        <taxon>Theropoda</taxon>
        <taxon>Coelurosauria</taxon>
        <taxon>Aves</taxon>
        <taxon>Neognathae</taxon>
        <taxon>Neoaves</taxon>
        <taxon>Otidimorphae</taxon>
        <taxon>Cuculiformes</taxon>
        <taxon>Neomorphidae</taxon>
        <taxon>Geococcyx</taxon>
    </lineage>
</organism>
<dbReference type="InterPro" id="IPR003598">
    <property type="entry name" value="Ig_sub2"/>
</dbReference>